<comment type="caution">
    <text evidence="1">The sequence shown here is derived from an EMBL/GenBank/DDBJ whole genome shotgun (WGS) entry which is preliminary data.</text>
</comment>
<accession>A0ABT0HVB3</accession>
<evidence type="ECO:0000313" key="2">
    <source>
        <dbReference type="Proteomes" id="UP001202180"/>
    </source>
</evidence>
<reference evidence="1 2" key="1">
    <citation type="submission" date="2022-04" db="EMBL/GenBank/DDBJ databases">
        <title>Spirosoma sp. strain RP8 genome sequencing and assembly.</title>
        <authorList>
            <person name="Jung Y."/>
        </authorList>
    </citation>
    <scope>NUCLEOTIDE SEQUENCE [LARGE SCALE GENOMIC DNA]</scope>
    <source>
        <strain evidence="1 2">RP8</strain>
    </source>
</reference>
<evidence type="ECO:0000313" key="1">
    <source>
        <dbReference type="EMBL" id="MCK8496126.1"/>
    </source>
</evidence>
<dbReference type="EMBL" id="JALPRF010000019">
    <property type="protein sequence ID" value="MCK8496126.1"/>
    <property type="molecule type" value="Genomic_DNA"/>
</dbReference>
<organism evidence="1 2">
    <name type="scientific">Spirosoma liriopis</name>
    <dbReference type="NCBI Taxonomy" id="2937440"/>
    <lineage>
        <taxon>Bacteria</taxon>
        <taxon>Pseudomonadati</taxon>
        <taxon>Bacteroidota</taxon>
        <taxon>Cytophagia</taxon>
        <taxon>Cytophagales</taxon>
        <taxon>Cytophagaceae</taxon>
        <taxon>Spirosoma</taxon>
    </lineage>
</organism>
<dbReference type="PROSITE" id="PS51257">
    <property type="entry name" value="PROKAR_LIPOPROTEIN"/>
    <property type="match status" value="1"/>
</dbReference>
<sequence>MKIRSAISILAVVSIFSCKEPNLFNSYRDIGSFSTRIEGQNQAISHILGKYGSLSTNDKSYKVKYTRSNAPSSEHPQNALWYNKSQEVLGLEVSPPDGVSCSWKNVTKDILERAAKSSNAMLTIDSLAVPSQPTNTCLR</sequence>
<gene>
    <name evidence="1" type="ORF">M0L20_29940</name>
</gene>
<evidence type="ECO:0008006" key="3">
    <source>
        <dbReference type="Google" id="ProtNLM"/>
    </source>
</evidence>
<dbReference type="RefSeq" id="WP_248481013.1">
    <property type="nucleotide sequence ID" value="NZ_JALPRF010000019.1"/>
</dbReference>
<keyword evidence="2" id="KW-1185">Reference proteome</keyword>
<proteinExistence type="predicted"/>
<name>A0ABT0HVB3_9BACT</name>
<dbReference type="Proteomes" id="UP001202180">
    <property type="component" value="Unassembled WGS sequence"/>
</dbReference>
<protein>
    <recommendedName>
        <fullName evidence="3">Lipoprotein</fullName>
    </recommendedName>
</protein>